<dbReference type="GO" id="GO:0000103">
    <property type="term" value="P:sulfate assimilation"/>
    <property type="evidence" value="ECO:0007669"/>
    <property type="project" value="TreeGrafter"/>
</dbReference>
<evidence type="ECO:0000256" key="1">
    <source>
        <dbReference type="ARBA" id="ARBA00004141"/>
    </source>
</evidence>
<keyword evidence="9 11" id="KW-0472">Membrane</keyword>
<feature type="transmembrane region" description="Helical" evidence="11">
    <location>
        <begin position="31"/>
        <end position="53"/>
    </location>
</feature>
<dbReference type="GO" id="GO:0019344">
    <property type="term" value="P:cysteine biosynthetic process"/>
    <property type="evidence" value="ECO:0007669"/>
    <property type="project" value="TreeGrafter"/>
</dbReference>
<feature type="transmembrane region" description="Helical" evidence="11">
    <location>
        <begin position="170"/>
        <end position="189"/>
    </location>
</feature>
<keyword evidence="6 11" id="KW-0812">Transmembrane</keyword>
<evidence type="ECO:0000256" key="9">
    <source>
        <dbReference type="ARBA" id="ARBA00023136"/>
    </source>
</evidence>
<evidence type="ECO:0000256" key="10">
    <source>
        <dbReference type="SAM" id="MobiDB-lite"/>
    </source>
</evidence>
<comment type="subcellular location">
    <subcellularLocation>
        <location evidence="1">Membrane</location>
        <topology evidence="1">Multi-pass membrane protein</topology>
    </subcellularLocation>
</comment>
<dbReference type="InterPro" id="IPR050480">
    <property type="entry name" value="CysZ-like"/>
</dbReference>
<keyword evidence="13" id="KW-1185">Reference proteome</keyword>
<keyword evidence="8" id="KW-0764">Sulfate transport</keyword>
<feature type="transmembrane region" description="Helical" evidence="11">
    <location>
        <begin position="209"/>
        <end position="231"/>
    </location>
</feature>
<evidence type="ECO:0000256" key="3">
    <source>
        <dbReference type="ARBA" id="ARBA00022475"/>
    </source>
</evidence>
<gene>
    <name evidence="12" type="ORF">SAMN05216251_107291</name>
</gene>
<keyword evidence="5" id="KW-0028">Amino-acid biosynthesis</keyword>
<keyword evidence="7 11" id="KW-1133">Transmembrane helix</keyword>
<dbReference type="AlphaFoldDB" id="A0A1I2FEF6"/>
<proteinExistence type="predicted"/>
<evidence type="ECO:0000256" key="4">
    <source>
        <dbReference type="ARBA" id="ARBA00022519"/>
    </source>
</evidence>
<dbReference type="PANTHER" id="PTHR37468">
    <property type="entry name" value="SULFATE TRANSPORTER CYSZ"/>
    <property type="match status" value="1"/>
</dbReference>
<protein>
    <submittedName>
        <fullName evidence="12">CysZ protein</fullName>
    </submittedName>
</protein>
<dbReference type="GO" id="GO:0009675">
    <property type="term" value="F:high-affinity sulfate:proton symporter activity"/>
    <property type="evidence" value="ECO:0007669"/>
    <property type="project" value="TreeGrafter"/>
</dbReference>
<accession>A0A1I2FEF6</accession>
<evidence type="ECO:0000313" key="13">
    <source>
        <dbReference type="Proteomes" id="UP000199323"/>
    </source>
</evidence>
<dbReference type="Proteomes" id="UP000199323">
    <property type="component" value="Unassembled WGS sequence"/>
</dbReference>
<evidence type="ECO:0000256" key="2">
    <source>
        <dbReference type="ARBA" id="ARBA00022448"/>
    </source>
</evidence>
<dbReference type="EMBL" id="FONG01000007">
    <property type="protein sequence ID" value="SFF03127.1"/>
    <property type="molecule type" value="Genomic_DNA"/>
</dbReference>
<reference evidence="12 13" key="1">
    <citation type="submission" date="2016-10" db="EMBL/GenBank/DDBJ databases">
        <authorList>
            <person name="de Groot N.N."/>
        </authorList>
    </citation>
    <scope>NUCLEOTIDE SEQUENCE [LARGE SCALE GENOMIC DNA]</scope>
    <source>
        <strain evidence="12 13">CGMCC 4.3510</strain>
    </source>
</reference>
<dbReference type="GO" id="GO:0005886">
    <property type="term" value="C:plasma membrane"/>
    <property type="evidence" value="ECO:0007669"/>
    <property type="project" value="TreeGrafter"/>
</dbReference>
<dbReference type="STRING" id="380248.SAMN05216251_107291"/>
<feature type="region of interest" description="Disordered" evidence="10">
    <location>
        <begin position="247"/>
        <end position="280"/>
    </location>
</feature>
<dbReference type="InterPro" id="IPR059112">
    <property type="entry name" value="CysZ/EI24"/>
</dbReference>
<keyword evidence="4" id="KW-0997">Cell inner membrane</keyword>
<evidence type="ECO:0000256" key="8">
    <source>
        <dbReference type="ARBA" id="ARBA00023032"/>
    </source>
</evidence>
<evidence type="ECO:0000256" key="5">
    <source>
        <dbReference type="ARBA" id="ARBA00022605"/>
    </source>
</evidence>
<keyword evidence="3" id="KW-1003">Cell membrane</keyword>
<evidence type="ECO:0000313" key="12">
    <source>
        <dbReference type="EMBL" id="SFF03127.1"/>
    </source>
</evidence>
<evidence type="ECO:0000256" key="11">
    <source>
        <dbReference type="SAM" id="Phobius"/>
    </source>
</evidence>
<keyword evidence="2" id="KW-0813">Transport</keyword>
<name>A0A1I2FEF6_9ACTN</name>
<feature type="transmembrane region" description="Helical" evidence="11">
    <location>
        <begin position="143"/>
        <end position="164"/>
    </location>
</feature>
<evidence type="ECO:0000256" key="7">
    <source>
        <dbReference type="ARBA" id="ARBA00022989"/>
    </source>
</evidence>
<evidence type="ECO:0000256" key="6">
    <source>
        <dbReference type="ARBA" id="ARBA00022692"/>
    </source>
</evidence>
<feature type="transmembrane region" description="Helical" evidence="11">
    <location>
        <begin position="82"/>
        <end position="104"/>
    </location>
</feature>
<sequence>MLPRMREMWRGVRLLGRGLGWAARHGREWRLGMVPALITFVGYVAALVALVVWTDDLVAWATPFADHWASPWAGVFRGLLDAVVVGGGLLLAVISFTAVTLLVGQPFYETIAARVDRAEGGAEGPELGLWRELWIGARDSVRVLLRVAAFAVVLFALGFVPVAGQTVVPAIGFCVSGFFLTLELTAVAMQRRDVPLRDRIRILRSRLPLVLGFGVPLVLAFLVPFVAVFLMPGAVAGATLLAREVLPPDPAAPGSGPDDDGDDEDTAAPGAPGFAGPPGN</sequence>
<dbReference type="Pfam" id="PF07264">
    <property type="entry name" value="EI24"/>
    <property type="match status" value="1"/>
</dbReference>
<feature type="compositionally biased region" description="Acidic residues" evidence="10">
    <location>
        <begin position="257"/>
        <end position="266"/>
    </location>
</feature>
<organism evidence="12 13">
    <name type="scientific">Actinacidiphila alni</name>
    <dbReference type="NCBI Taxonomy" id="380248"/>
    <lineage>
        <taxon>Bacteria</taxon>
        <taxon>Bacillati</taxon>
        <taxon>Actinomycetota</taxon>
        <taxon>Actinomycetes</taxon>
        <taxon>Kitasatosporales</taxon>
        <taxon>Streptomycetaceae</taxon>
        <taxon>Actinacidiphila</taxon>
    </lineage>
</organism>
<dbReference type="PANTHER" id="PTHR37468:SF1">
    <property type="entry name" value="SULFATE TRANSPORTER CYSZ"/>
    <property type="match status" value="1"/>
</dbReference>